<dbReference type="PANTHER" id="PTHR43820">
    <property type="entry name" value="HIGH-AFFINITY BRANCHED-CHAIN AMINO ACID TRANSPORT ATP-BINDING PROTEIN LIVF"/>
    <property type="match status" value="1"/>
</dbReference>
<comment type="caution">
    <text evidence="7">The sequence shown here is derived from an EMBL/GenBank/DDBJ whole genome shotgun (WGS) entry which is preliminary data.</text>
</comment>
<organism evidence="7 8">
    <name type="scientific">Blastococcus colisei</name>
    <dbReference type="NCBI Taxonomy" id="1564162"/>
    <lineage>
        <taxon>Bacteria</taxon>
        <taxon>Bacillati</taxon>
        <taxon>Actinomycetota</taxon>
        <taxon>Actinomycetes</taxon>
        <taxon>Geodermatophilales</taxon>
        <taxon>Geodermatophilaceae</taxon>
        <taxon>Blastococcus</taxon>
    </lineage>
</organism>
<accession>A0A543PFE9</accession>
<reference evidence="7 8" key="1">
    <citation type="submission" date="2019-06" db="EMBL/GenBank/DDBJ databases">
        <title>Sequencing the genomes of 1000 actinobacteria strains.</title>
        <authorList>
            <person name="Klenk H.-P."/>
        </authorList>
    </citation>
    <scope>NUCLEOTIDE SEQUENCE [LARGE SCALE GENOMIC DNA]</scope>
    <source>
        <strain evidence="7 8">DSM 46837</strain>
    </source>
</reference>
<dbReference type="InterPro" id="IPR052156">
    <property type="entry name" value="BCAA_Transport_ATP-bd_LivF"/>
</dbReference>
<dbReference type="Proteomes" id="UP000319865">
    <property type="component" value="Unassembled WGS sequence"/>
</dbReference>
<evidence type="ECO:0000256" key="5">
    <source>
        <dbReference type="ARBA" id="ARBA00022970"/>
    </source>
</evidence>
<dbReference type="OrthoDB" id="9776369at2"/>
<dbReference type="GO" id="GO:0015807">
    <property type="term" value="P:L-amino acid transport"/>
    <property type="evidence" value="ECO:0007669"/>
    <property type="project" value="TreeGrafter"/>
</dbReference>
<dbReference type="GO" id="GO:0016887">
    <property type="term" value="F:ATP hydrolysis activity"/>
    <property type="evidence" value="ECO:0007669"/>
    <property type="project" value="InterPro"/>
</dbReference>
<gene>
    <name evidence="7" type="ORF">FHU33_2212</name>
</gene>
<dbReference type="PROSITE" id="PS00211">
    <property type="entry name" value="ABC_TRANSPORTER_1"/>
    <property type="match status" value="1"/>
</dbReference>
<evidence type="ECO:0000256" key="2">
    <source>
        <dbReference type="ARBA" id="ARBA00022448"/>
    </source>
</evidence>
<name>A0A543PFE9_9ACTN</name>
<dbReference type="CDD" id="cd03224">
    <property type="entry name" value="ABC_TM1139_LivF_branched"/>
    <property type="match status" value="1"/>
</dbReference>
<dbReference type="AlphaFoldDB" id="A0A543PFE9"/>
<evidence type="ECO:0000256" key="1">
    <source>
        <dbReference type="ARBA" id="ARBA00005417"/>
    </source>
</evidence>
<sequence>MSTEAIQGQSATEPGSVAFALGDLHAYYGSSHVVKGLNFEVGRGHGMAILGRNGAGKSTTLRSGMGLLAKTTGTVMLNGTDVQRESPYKRARRGLALVFEDRRIFPGLTVTQNLEVPSQKTASKQLALDDVYDMFPLLAGMRTRDAGRLSGGEQQMLAIARAVRARPSVLLLDEPSEGLAPRIVEDLVDTIKDLRRQLSLTIVVAEHKQWFSREVTETVGVLASESGTMVFQGRWDEFDAHPEVAERYLSLGTNHD</sequence>
<keyword evidence="4 7" id="KW-0067">ATP-binding</keyword>
<dbReference type="GO" id="GO:0015658">
    <property type="term" value="F:branched-chain amino acid transmembrane transporter activity"/>
    <property type="evidence" value="ECO:0007669"/>
    <property type="project" value="TreeGrafter"/>
</dbReference>
<dbReference type="InterPro" id="IPR027417">
    <property type="entry name" value="P-loop_NTPase"/>
</dbReference>
<dbReference type="PROSITE" id="PS50893">
    <property type="entry name" value="ABC_TRANSPORTER_2"/>
    <property type="match status" value="1"/>
</dbReference>
<evidence type="ECO:0000256" key="4">
    <source>
        <dbReference type="ARBA" id="ARBA00022840"/>
    </source>
</evidence>
<dbReference type="RefSeq" id="WP_142025395.1">
    <property type="nucleotide sequence ID" value="NZ_VFQE01000001.1"/>
</dbReference>
<evidence type="ECO:0000313" key="7">
    <source>
        <dbReference type="EMBL" id="TQN42804.1"/>
    </source>
</evidence>
<keyword evidence="8" id="KW-1185">Reference proteome</keyword>
<proteinExistence type="inferred from homology"/>
<dbReference type="Pfam" id="PF00005">
    <property type="entry name" value="ABC_tran"/>
    <property type="match status" value="1"/>
</dbReference>
<dbReference type="SMART" id="SM00382">
    <property type="entry name" value="AAA"/>
    <property type="match status" value="1"/>
</dbReference>
<dbReference type="InterPro" id="IPR003593">
    <property type="entry name" value="AAA+_ATPase"/>
</dbReference>
<dbReference type="InterPro" id="IPR003439">
    <property type="entry name" value="ABC_transporter-like_ATP-bd"/>
</dbReference>
<dbReference type="InterPro" id="IPR017871">
    <property type="entry name" value="ABC_transporter-like_CS"/>
</dbReference>
<comment type="similarity">
    <text evidence="1">Belongs to the ABC transporter superfamily.</text>
</comment>
<evidence type="ECO:0000313" key="8">
    <source>
        <dbReference type="Proteomes" id="UP000319865"/>
    </source>
</evidence>
<dbReference type="SUPFAM" id="SSF52540">
    <property type="entry name" value="P-loop containing nucleoside triphosphate hydrolases"/>
    <property type="match status" value="1"/>
</dbReference>
<dbReference type="GO" id="GO:0005524">
    <property type="term" value="F:ATP binding"/>
    <property type="evidence" value="ECO:0007669"/>
    <property type="project" value="UniProtKB-KW"/>
</dbReference>
<protein>
    <submittedName>
        <fullName evidence="7">Amino acid/amide ABC transporter ATP-binding protein 2 (HAAT family)</fullName>
    </submittedName>
</protein>
<keyword evidence="5" id="KW-0029">Amino-acid transport</keyword>
<keyword evidence="3" id="KW-0547">Nucleotide-binding</keyword>
<dbReference type="PANTHER" id="PTHR43820:SF2">
    <property type="entry name" value="ABC TRANSPORTER ATP-BINDING PROTEIN"/>
    <property type="match status" value="1"/>
</dbReference>
<dbReference type="EMBL" id="VFQE01000001">
    <property type="protein sequence ID" value="TQN42804.1"/>
    <property type="molecule type" value="Genomic_DNA"/>
</dbReference>
<evidence type="ECO:0000256" key="3">
    <source>
        <dbReference type="ARBA" id="ARBA00022741"/>
    </source>
</evidence>
<keyword evidence="2" id="KW-0813">Transport</keyword>
<dbReference type="Gene3D" id="3.40.50.300">
    <property type="entry name" value="P-loop containing nucleotide triphosphate hydrolases"/>
    <property type="match status" value="1"/>
</dbReference>
<feature type="domain" description="ABC transporter" evidence="6">
    <location>
        <begin position="19"/>
        <end position="251"/>
    </location>
</feature>
<evidence type="ECO:0000259" key="6">
    <source>
        <dbReference type="PROSITE" id="PS50893"/>
    </source>
</evidence>